<protein>
    <recommendedName>
        <fullName evidence="3 8">Mediator of RNA polymerase II transcription subunit 4</fullName>
    </recommendedName>
    <alternativeName>
        <fullName evidence="7 8">Mediator complex subunit 4</fullName>
    </alternativeName>
</protein>
<comment type="function">
    <text evidence="8">Component of the Mediator complex, a coactivator involved in the regulated transcription of nearly all RNA polymerase II-dependent genes. Mediator functions as a bridge to convey information from gene-specific regulatory proteins to the basal RNA polymerase II transcription machinery. Mediator is recruited to promoters by direct interactions with regulatory proteins and serves as a scaffold for the assembly of a functional preinitiation complex with RNA polymerase II and the general transcription factors.</text>
</comment>
<evidence type="ECO:0000256" key="6">
    <source>
        <dbReference type="ARBA" id="ARBA00023242"/>
    </source>
</evidence>
<dbReference type="AlphaFoldDB" id="A0A5J5FAI9"/>
<keyword evidence="6 8" id="KW-0539">Nucleus</keyword>
<evidence type="ECO:0000256" key="10">
    <source>
        <dbReference type="SAM" id="MobiDB-lite"/>
    </source>
</evidence>
<dbReference type="GO" id="GO:0003712">
    <property type="term" value="F:transcription coregulator activity"/>
    <property type="evidence" value="ECO:0007669"/>
    <property type="project" value="InterPro"/>
</dbReference>
<feature type="coiled-coil region" evidence="9">
    <location>
        <begin position="2"/>
        <end position="56"/>
    </location>
</feature>
<evidence type="ECO:0000256" key="1">
    <source>
        <dbReference type="ARBA" id="ARBA00004123"/>
    </source>
</evidence>
<evidence type="ECO:0000256" key="2">
    <source>
        <dbReference type="ARBA" id="ARBA00009626"/>
    </source>
</evidence>
<dbReference type="OrthoDB" id="1929813at2759"/>
<keyword evidence="12" id="KW-1185">Reference proteome</keyword>
<comment type="subunit">
    <text evidence="8">Component of the Mediator complex.</text>
</comment>
<comment type="similarity">
    <text evidence="2 8">Belongs to the Mediator complex subunit 4 family.</text>
</comment>
<proteinExistence type="inferred from homology"/>
<evidence type="ECO:0000256" key="4">
    <source>
        <dbReference type="ARBA" id="ARBA00023015"/>
    </source>
</evidence>
<evidence type="ECO:0000256" key="7">
    <source>
        <dbReference type="ARBA" id="ARBA00031257"/>
    </source>
</evidence>
<evidence type="ECO:0000313" key="11">
    <source>
        <dbReference type="EMBL" id="KAA8914508.1"/>
    </source>
</evidence>
<keyword evidence="5 8" id="KW-0804">Transcription</keyword>
<feature type="compositionally biased region" description="Basic and acidic residues" evidence="10">
    <location>
        <begin position="147"/>
        <end position="158"/>
    </location>
</feature>
<dbReference type="Pfam" id="PF10018">
    <property type="entry name" value="Med4"/>
    <property type="match status" value="1"/>
</dbReference>
<feature type="non-terminal residue" evidence="11">
    <location>
        <position position="196"/>
    </location>
</feature>
<evidence type="ECO:0000256" key="9">
    <source>
        <dbReference type="SAM" id="Coils"/>
    </source>
</evidence>
<reference evidence="11 12" key="1">
    <citation type="submission" date="2019-09" db="EMBL/GenBank/DDBJ databases">
        <title>Draft genome of the ectomycorrhizal ascomycete Sphaerosporella brunnea.</title>
        <authorList>
            <consortium name="DOE Joint Genome Institute"/>
            <person name="Benucci G.M."/>
            <person name="Marozzi G."/>
            <person name="Antonielli L."/>
            <person name="Sanchez S."/>
            <person name="Marco P."/>
            <person name="Wang X."/>
            <person name="Falini L.B."/>
            <person name="Barry K."/>
            <person name="Haridas S."/>
            <person name="Lipzen A."/>
            <person name="Labutti K."/>
            <person name="Grigoriev I.V."/>
            <person name="Murat C."/>
            <person name="Martin F."/>
            <person name="Albertini E."/>
            <person name="Donnini D."/>
            <person name="Bonito G."/>
        </authorList>
    </citation>
    <scope>NUCLEOTIDE SEQUENCE [LARGE SCALE GENOMIC DNA]</scope>
    <source>
        <strain evidence="11 12">Sb_GMNB300</strain>
    </source>
</reference>
<dbReference type="GO" id="GO:0006357">
    <property type="term" value="P:regulation of transcription by RNA polymerase II"/>
    <property type="evidence" value="ECO:0007669"/>
    <property type="project" value="InterPro"/>
</dbReference>
<dbReference type="InParanoid" id="A0A5J5FAI9"/>
<evidence type="ECO:0000313" key="12">
    <source>
        <dbReference type="Proteomes" id="UP000326924"/>
    </source>
</evidence>
<comment type="subcellular location">
    <subcellularLocation>
        <location evidence="1 8">Nucleus</location>
    </subcellularLocation>
</comment>
<feature type="region of interest" description="Disordered" evidence="10">
    <location>
        <begin position="126"/>
        <end position="184"/>
    </location>
</feature>
<keyword evidence="9" id="KW-0175">Coiled coil</keyword>
<name>A0A5J5FAI9_9PEZI</name>
<gene>
    <name evidence="8" type="primary">MED4</name>
    <name evidence="11" type="ORF">FN846DRAFT_757814</name>
</gene>
<keyword evidence="4 8" id="KW-0805">Transcription regulation</keyword>
<evidence type="ECO:0000256" key="8">
    <source>
        <dbReference type="RuleBase" id="RU364141"/>
    </source>
</evidence>
<accession>A0A5J5FAI9</accession>
<dbReference type="GO" id="GO:0016592">
    <property type="term" value="C:mediator complex"/>
    <property type="evidence" value="ECO:0007669"/>
    <property type="project" value="InterPro"/>
</dbReference>
<dbReference type="EMBL" id="VXIS01000005">
    <property type="protein sequence ID" value="KAA8914508.1"/>
    <property type="molecule type" value="Genomic_DNA"/>
</dbReference>
<sequence>MNATVQKALDTVENRLQELIESIASYNPSPAAASALIEADNELEETLEQLDEHQQAYRHILSLRETSKMLDEQLTELLTTLAETRQQVISVPSTKFSVQPREIPFDQLLSYATKIAKYSRPPNPTAFKKYADTVLPPPPPPPQLQEGESKPAEPENAEKLPLGLTQEDMVNTDPLGGMPPFMPWPNEIVMRQGALA</sequence>
<evidence type="ECO:0000256" key="3">
    <source>
        <dbReference type="ARBA" id="ARBA00020629"/>
    </source>
</evidence>
<evidence type="ECO:0000256" key="5">
    <source>
        <dbReference type="ARBA" id="ARBA00023163"/>
    </source>
</evidence>
<dbReference type="InterPro" id="IPR019258">
    <property type="entry name" value="Mediator_Med4"/>
</dbReference>
<keyword evidence="8" id="KW-0010">Activator</keyword>
<comment type="caution">
    <text evidence="11">The sequence shown here is derived from an EMBL/GenBank/DDBJ whole genome shotgun (WGS) entry which is preliminary data.</text>
</comment>
<dbReference type="Proteomes" id="UP000326924">
    <property type="component" value="Unassembled WGS sequence"/>
</dbReference>
<organism evidence="11 12">
    <name type="scientific">Sphaerosporella brunnea</name>
    <dbReference type="NCBI Taxonomy" id="1250544"/>
    <lineage>
        <taxon>Eukaryota</taxon>
        <taxon>Fungi</taxon>
        <taxon>Dikarya</taxon>
        <taxon>Ascomycota</taxon>
        <taxon>Pezizomycotina</taxon>
        <taxon>Pezizomycetes</taxon>
        <taxon>Pezizales</taxon>
        <taxon>Pyronemataceae</taxon>
        <taxon>Sphaerosporella</taxon>
    </lineage>
</organism>